<evidence type="ECO:0000313" key="3">
    <source>
        <dbReference type="Proteomes" id="UP000324800"/>
    </source>
</evidence>
<name>A0A5J4VKT5_9EUKA</name>
<keyword evidence="1" id="KW-0175">Coiled coil</keyword>
<organism evidence="2 3">
    <name type="scientific">Streblomastix strix</name>
    <dbReference type="NCBI Taxonomy" id="222440"/>
    <lineage>
        <taxon>Eukaryota</taxon>
        <taxon>Metamonada</taxon>
        <taxon>Preaxostyla</taxon>
        <taxon>Oxymonadida</taxon>
        <taxon>Streblomastigidae</taxon>
        <taxon>Streblomastix</taxon>
    </lineage>
</organism>
<dbReference type="Proteomes" id="UP000324800">
    <property type="component" value="Unassembled WGS sequence"/>
</dbReference>
<feature type="coiled-coil region" evidence="1">
    <location>
        <begin position="40"/>
        <end position="67"/>
    </location>
</feature>
<sequence length="97" mass="11196">MQVKDKIKVYQNGKKSARALTPAQQNKLHPKVRGAGWSIEKQKIQKLNEEQEEAAEKKLEKKNLNLSHNPFHKCMSINCISESHREKERGAYNVAQK</sequence>
<dbReference type="AlphaFoldDB" id="A0A5J4VKT5"/>
<accession>A0A5J4VKT5</accession>
<gene>
    <name evidence="2" type="ORF">EZS28_021651</name>
</gene>
<evidence type="ECO:0000256" key="1">
    <source>
        <dbReference type="SAM" id="Coils"/>
    </source>
</evidence>
<comment type="caution">
    <text evidence="2">The sequence shown here is derived from an EMBL/GenBank/DDBJ whole genome shotgun (WGS) entry which is preliminary data.</text>
</comment>
<reference evidence="2 3" key="1">
    <citation type="submission" date="2019-03" db="EMBL/GenBank/DDBJ databases">
        <title>Single cell metagenomics reveals metabolic interactions within the superorganism composed of flagellate Streblomastix strix and complex community of Bacteroidetes bacteria on its surface.</title>
        <authorList>
            <person name="Treitli S.C."/>
            <person name="Kolisko M."/>
            <person name="Husnik F."/>
            <person name="Keeling P."/>
            <person name="Hampl V."/>
        </authorList>
    </citation>
    <scope>NUCLEOTIDE SEQUENCE [LARGE SCALE GENOMIC DNA]</scope>
    <source>
        <strain evidence="2">ST1C</strain>
    </source>
</reference>
<evidence type="ECO:0000313" key="2">
    <source>
        <dbReference type="EMBL" id="KAA6382823.1"/>
    </source>
</evidence>
<proteinExistence type="predicted"/>
<dbReference type="EMBL" id="SNRW01006573">
    <property type="protein sequence ID" value="KAA6382823.1"/>
    <property type="molecule type" value="Genomic_DNA"/>
</dbReference>
<protein>
    <submittedName>
        <fullName evidence="2">Uncharacterized protein</fullName>
    </submittedName>
</protein>